<protein>
    <submittedName>
        <fullName evidence="1">Unnamed protein product</fullName>
    </submittedName>
</protein>
<evidence type="ECO:0000313" key="1">
    <source>
        <dbReference type="EMBL" id="GME70826.1"/>
    </source>
</evidence>
<name>A0ACB5SS90_AMBMO</name>
<organism evidence="1 2">
    <name type="scientific">Ambrosiozyma monospora</name>
    <name type="common">Yeast</name>
    <name type="synonym">Endomycopsis monosporus</name>
    <dbReference type="NCBI Taxonomy" id="43982"/>
    <lineage>
        <taxon>Eukaryota</taxon>
        <taxon>Fungi</taxon>
        <taxon>Dikarya</taxon>
        <taxon>Ascomycota</taxon>
        <taxon>Saccharomycotina</taxon>
        <taxon>Pichiomycetes</taxon>
        <taxon>Pichiales</taxon>
        <taxon>Pichiaceae</taxon>
        <taxon>Ambrosiozyma</taxon>
    </lineage>
</organism>
<dbReference type="EMBL" id="BSXS01000101">
    <property type="protein sequence ID" value="GME70826.1"/>
    <property type="molecule type" value="Genomic_DNA"/>
</dbReference>
<reference evidence="1" key="1">
    <citation type="submission" date="2023-04" db="EMBL/GenBank/DDBJ databases">
        <title>Ambrosiozyma monospora NBRC 10751.</title>
        <authorList>
            <person name="Ichikawa N."/>
            <person name="Sato H."/>
            <person name="Tonouchi N."/>
        </authorList>
    </citation>
    <scope>NUCLEOTIDE SEQUENCE</scope>
    <source>
        <strain evidence="1">NBRC 10751</strain>
    </source>
</reference>
<gene>
    <name evidence="1" type="ORF">Amon02_000035200</name>
</gene>
<proteinExistence type="predicted"/>
<evidence type="ECO:0000313" key="2">
    <source>
        <dbReference type="Proteomes" id="UP001165064"/>
    </source>
</evidence>
<accession>A0ACB5SS90</accession>
<comment type="caution">
    <text evidence="1">The sequence shown here is derived from an EMBL/GenBank/DDBJ whole genome shotgun (WGS) entry which is preliminary data.</text>
</comment>
<keyword evidence="2" id="KW-1185">Reference proteome</keyword>
<dbReference type="Proteomes" id="UP001165064">
    <property type="component" value="Unassembled WGS sequence"/>
</dbReference>
<sequence length="179" mass="21272">MTSKTEFYYMDDDVTQPFTAPHNSGKATPVEELLKLGVLYYQFPELEQVNKLAEQRHYKNRDHIELSKEKIPEDVLNEKLKIFYKEHLHEDEEIRYIVDGEGYFDVRDLQDRWIRCKVVANDLLILPEGIYHRFTLTDKFYVKAIRLFQDEPKWIAINRDALDKDGEIARQQYLASVSA</sequence>